<feature type="compositionally biased region" description="Acidic residues" evidence="3">
    <location>
        <begin position="126"/>
        <end position="135"/>
    </location>
</feature>
<dbReference type="OMA" id="RGFINFE"/>
<evidence type="ECO:0000313" key="7">
    <source>
        <dbReference type="Proteomes" id="UP000028999"/>
    </source>
</evidence>
<reference evidence="6 7" key="1">
    <citation type="journal article" date="2014" name="Science">
        <title>Plant genetics. Early allopolyploid evolution in the post-Neolithic Brassica napus oilseed genome.</title>
        <authorList>
            <person name="Chalhoub B."/>
            <person name="Denoeud F."/>
            <person name="Liu S."/>
            <person name="Parkin I.A."/>
            <person name="Tang H."/>
            <person name="Wang X."/>
            <person name="Chiquet J."/>
            <person name="Belcram H."/>
            <person name="Tong C."/>
            <person name="Samans B."/>
            <person name="Correa M."/>
            <person name="Da Silva C."/>
            <person name="Just J."/>
            <person name="Falentin C."/>
            <person name="Koh C.S."/>
            <person name="Le Clainche I."/>
            <person name="Bernard M."/>
            <person name="Bento P."/>
            <person name="Noel B."/>
            <person name="Labadie K."/>
            <person name="Alberti A."/>
            <person name="Charles M."/>
            <person name="Arnaud D."/>
            <person name="Guo H."/>
            <person name="Daviaud C."/>
            <person name="Alamery S."/>
            <person name="Jabbari K."/>
            <person name="Zhao M."/>
            <person name="Edger P.P."/>
            <person name="Chelaifa H."/>
            <person name="Tack D."/>
            <person name="Lassalle G."/>
            <person name="Mestiri I."/>
            <person name="Schnel N."/>
            <person name="Le Paslier M.C."/>
            <person name="Fan G."/>
            <person name="Renault V."/>
            <person name="Bayer P.E."/>
            <person name="Golicz A.A."/>
            <person name="Manoli S."/>
            <person name="Lee T.H."/>
            <person name="Thi V.H."/>
            <person name="Chalabi S."/>
            <person name="Hu Q."/>
            <person name="Fan C."/>
            <person name="Tollenaere R."/>
            <person name="Lu Y."/>
            <person name="Battail C."/>
            <person name="Shen J."/>
            <person name="Sidebottom C.H."/>
            <person name="Wang X."/>
            <person name="Canaguier A."/>
            <person name="Chauveau A."/>
            <person name="Berard A."/>
            <person name="Deniot G."/>
            <person name="Guan M."/>
            <person name="Liu Z."/>
            <person name="Sun F."/>
            <person name="Lim Y.P."/>
            <person name="Lyons E."/>
            <person name="Town C.D."/>
            <person name="Bancroft I."/>
            <person name="Wang X."/>
            <person name="Meng J."/>
            <person name="Ma J."/>
            <person name="Pires J.C."/>
            <person name="King G.J."/>
            <person name="Brunel D."/>
            <person name="Delourme R."/>
            <person name="Renard M."/>
            <person name="Aury J.M."/>
            <person name="Adams K.L."/>
            <person name="Batley J."/>
            <person name="Snowdon R.J."/>
            <person name="Tost J."/>
            <person name="Edwards D."/>
            <person name="Zhou Y."/>
            <person name="Hua W."/>
            <person name="Sharpe A.G."/>
            <person name="Paterson A.H."/>
            <person name="Guan C."/>
            <person name="Wincker P."/>
        </authorList>
    </citation>
    <scope>NUCLEOTIDE SEQUENCE [LARGE SCALE GENOMIC DNA]</scope>
    <source>
        <strain evidence="7">cv. Darmor-bzh</strain>
    </source>
</reference>
<comment type="caution">
    <text evidence="2">Lacks conserved residue(s) required for the propagation of feature annotation.</text>
</comment>
<accession>A0A078JGI9</accession>
<evidence type="ECO:0000313" key="6">
    <source>
        <dbReference type="EMBL" id="CDY65799.1"/>
    </source>
</evidence>
<feature type="region of interest" description="Disordered" evidence="3">
    <location>
        <begin position="126"/>
        <end position="162"/>
    </location>
</feature>
<dbReference type="Pfam" id="PF08879">
    <property type="entry name" value="WRC"/>
    <property type="match status" value="1"/>
</dbReference>
<keyword evidence="1" id="KW-0539">Nucleus</keyword>
<dbReference type="Proteomes" id="UP000028999">
    <property type="component" value="Unassembled WGS sequence"/>
</dbReference>
<feature type="region of interest" description="Disordered" evidence="3">
    <location>
        <begin position="231"/>
        <end position="259"/>
    </location>
</feature>
<dbReference type="Gramene" id="CDY65799">
    <property type="protein sequence ID" value="CDY65799"/>
    <property type="gene ID" value="GSBRNA2T00048262001"/>
</dbReference>
<dbReference type="STRING" id="3708.A0A078JGI9"/>
<sequence>MRIRKRQVPLPLSSLLPVPLSDLYSNRSPTTTASYFCGQDRDGVLASLLQLSQPPAPVSDGQQRDVIDKKQEKALDDDGIKSSADASGSKNVNPTGESDSSTQVVEKNENVVTLRKRRRGFISFEEQEEDDEEEASGGGGGSKGKKKKAKKNGTLEEGSRCSRVNGRGWRCFQQTLYGYSLCEHHLGKGRVRSMNKSAGGRGGRDKKKAVVVELKSKRVKLGMVKARSISSLLGQTSTSSGTAESEISTPADQFTASDK</sequence>
<dbReference type="EMBL" id="HG994368">
    <property type="protein sequence ID" value="CAF1801834.1"/>
    <property type="molecule type" value="Genomic_DNA"/>
</dbReference>
<reference evidence="5" key="3">
    <citation type="submission" date="2021-01" db="EMBL/GenBank/DDBJ databases">
        <authorList>
            <consortium name="Genoscope - CEA"/>
            <person name="William W."/>
        </authorList>
    </citation>
    <scope>NUCLEOTIDE SEQUENCE</scope>
</reference>
<evidence type="ECO:0000256" key="3">
    <source>
        <dbReference type="SAM" id="MobiDB-lite"/>
    </source>
</evidence>
<keyword evidence="7" id="KW-1185">Reference proteome</keyword>
<evidence type="ECO:0000256" key="1">
    <source>
        <dbReference type="ARBA" id="ARBA00023242"/>
    </source>
</evidence>
<evidence type="ECO:0000313" key="5">
    <source>
        <dbReference type="EMBL" id="CAF1801834.1"/>
    </source>
</evidence>
<reference evidence="6" key="2">
    <citation type="submission" date="2014-06" db="EMBL/GenBank/DDBJ databases">
        <authorList>
            <person name="Genoscope - CEA"/>
        </authorList>
    </citation>
    <scope>NUCLEOTIDE SEQUENCE</scope>
</reference>
<dbReference type="AlphaFoldDB" id="A0A078JGI9"/>
<name>A0A078JGI9_BRANA</name>
<evidence type="ECO:0000259" key="4">
    <source>
        <dbReference type="PROSITE" id="PS51667"/>
    </source>
</evidence>
<feature type="compositionally biased region" description="Basic and acidic residues" evidence="3">
    <location>
        <begin position="62"/>
        <end position="80"/>
    </location>
</feature>
<evidence type="ECO:0000256" key="2">
    <source>
        <dbReference type="PROSITE-ProRule" id="PRU01002"/>
    </source>
</evidence>
<dbReference type="Proteomes" id="UP001295469">
    <property type="component" value="Chromosome C04"/>
</dbReference>
<dbReference type="PANTHER" id="PTHR34122">
    <property type="entry name" value="EXPRESSED PROTEIN-RELATED"/>
    <property type="match status" value="1"/>
</dbReference>
<dbReference type="PaxDb" id="3708-A0A078JGI9"/>
<feature type="domain" description="WRC" evidence="4">
    <location>
        <begin position="155"/>
        <end position="199"/>
    </location>
</feature>
<protein>
    <submittedName>
        <fullName evidence="5">(rape) hypothetical protein</fullName>
    </submittedName>
    <submittedName>
        <fullName evidence="6">BnaC04g52430D protein</fullName>
    </submittedName>
</protein>
<dbReference type="InterPro" id="IPR014977">
    <property type="entry name" value="WRC_dom"/>
</dbReference>
<feature type="region of interest" description="Disordered" evidence="3">
    <location>
        <begin position="53"/>
        <end position="107"/>
    </location>
</feature>
<dbReference type="PANTHER" id="PTHR34122:SF1">
    <property type="entry name" value="EXPRESSED PROTEIN"/>
    <property type="match status" value="1"/>
</dbReference>
<feature type="compositionally biased region" description="Low complexity" evidence="3">
    <location>
        <begin position="231"/>
        <end position="242"/>
    </location>
</feature>
<dbReference type="PROSITE" id="PS51667">
    <property type="entry name" value="WRC"/>
    <property type="match status" value="1"/>
</dbReference>
<gene>
    <name evidence="6" type="primary">BnaC04g52430D</name>
    <name evidence="5" type="ORF">DARMORV10_C04P03220.1</name>
    <name evidence="6" type="ORF">GSBRNA2T00048262001</name>
</gene>
<organism evidence="6 7">
    <name type="scientific">Brassica napus</name>
    <name type="common">Rape</name>
    <dbReference type="NCBI Taxonomy" id="3708"/>
    <lineage>
        <taxon>Eukaryota</taxon>
        <taxon>Viridiplantae</taxon>
        <taxon>Streptophyta</taxon>
        <taxon>Embryophyta</taxon>
        <taxon>Tracheophyta</taxon>
        <taxon>Spermatophyta</taxon>
        <taxon>Magnoliopsida</taxon>
        <taxon>eudicotyledons</taxon>
        <taxon>Gunneridae</taxon>
        <taxon>Pentapetalae</taxon>
        <taxon>rosids</taxon>
        <taxon>malvids</taxon>
        <taxon>Brassicales</taxon>
        <taxon>Brassicaceae</taxon>
        <taxon>Brassiceae</taxon>
        <taxon>Brassica</taxon>
    </lineage>
</organism>
<proteinExistence type="predicted"/>
<dbReference type="EMBL" id="LK034958">
    <property type="protein sequence ID" value="CDY65799.1"/>
    <property type="molecule type" value="Genomic_DNA"/>
</dbReference>
<feature type="compositionally biased region" description="Polar residues" evidence="3">
    <location>
        <begin position="243"/>
        <end position="259"/>
    </location>
</feature>
<feature type="compositionally biased region" description="Polar residues" evidence="3">
    <location>
        <begin position="84"/>
        <end position="105"/>
    </location>
</feature>